<sequence>MILKQIEIRTTNLNDIANFYQSILKLPVEKIDKNSINVSIGESSLKIIEDKHKSKPIYHIAFNIPRNKLQEAINWSMNRIQLIKKENEVLISDFESWNANSVYFFDTDKNLLEFIARQDLKNEELNEFNSNQILNISEIGIVKNEPYVYGEELIQKYNLNLFEKNKNNEVFTALGDDNGLLIIVKNRRNWFPTEIPAESNWTNITLIESGKEVKIEIRE</sequence>
<name>A0ABS3G7B0_9FLAO</name>
<keyword evidence="3" id="KW-1185">Reference proteome</keyword>
<gene>
    <name evidence="2" type="ORF">J0656_14780</name>
</gene>
<dbReference type="SUPFAM" id="SSF54593">
    <property type="entry name" value="Glyoxalase/Bleomycin resistance protein/Dihydroxybiphenyl dioxygenase"/>
    <property type="match status" value="1"/>
</dbReference>
<accession>A0ABS3G7B0</accession>
<dbReference type="EMBL" id="JAFLNL010000009">
    <property type="protein sequence ID" value="MBO0355285.1"/>
    <property type="molecule type" value="Genomic_DNA"/>
</dbReference>
<dbReference type="PROSITE" id="PS51819">
    <property type="entry name" value="VOC"/>
    <property type="match status" value="1"/>
</dbReference>
<dbReference type="RefSeq" id="WP_207035246.1">
    <property type="nucleotide sequence ID" value="NZ_JAFLNL010000009.1"/>
</dbReference>
<feature type="domain" description="VOC" evidence="1">
    <location>
        <begin position="2"/>
        <end position="117"/>
    </location>
</feature>
<dbReference type="InterPro" id="IPR037523">
    <property type="entry name" value="VOC_core"/>
</dbReference>
<dbReference type="InterPro" id="IPR029068">
    <property type="entry name" value="Glyas_Bleomycin-R_OHBP_Dase"/>
</dbReference>
<proteinExistence type="predicted"/>
<evidence type="ECO:0000259" key="1">
    <source>
        <dbReference type="PROSITE" id="PS51819"/>
    </source>
</evidence>
<protein>
    <submittedName>
        <fullName evidence="2">Glyoxalase</fullName>
    </submittedName>
</protein>
<evidence type="ECO:0000313" key="3">
    <source>
        <dbReference type="Proteomes" id="UP000664044"/>
    </source>
</evidence>
<reference evidence="2 3" key="1">
    <citation type="submission" date="2021-03" db="EMBL/GenBank/DDBJ databases">
        <title>Muricauda lutimaris sp. nov. and Muricauda ruestringensis sp. nov, two marine members of the Flavobacteriaceae isolated from deep sea sediments of Western Pacific.</title>
        <authorList>
            <person name="Zhao S."/>
            <person name="Liu R."/>
        </authorList>
    </citation>
    <scope>NUCLEOTIDE SEQUENCE [LARGE SCALE GENOMIC DNA]</scope>
    <source>
        <strain evidence="2 3">BC31-1-A7</strain>
    </source>
</reference>
<evidence type="ECO:0000313" key="2">
    <source>
        <dbReference type="EMBL" id="MBO0355285.1"/>
    </source>
</evidence>
<organism evidence="2 3">
    <name type="scientific">Flagellimonas aurea</name>
    <dbReference type="NCBI Taxonomy" id="2915619"/>
    <lineage>
        <taxon>Bacteria</taxon>
        <taxon>Pseudomonadati</taxon>
        <taxon>Bacteroidota</taxon>
        <taxon>Flavobacteriia</taxon>
        <taxon>Flavobacteriales</taxon>
        <taxon>Flavobacteriaceae</taxon>
        <taxon>Flagellimonas</taxon>
    </lineage>
</organism>
<comment type="caution">
    <text evidence="2">The sequence shown here is derived from an EMBL/GenBank/DDBJ whole genome shotgun (WGS) entry which is preliminary data.</text>
</comment>
<dbReference type="Gene3D" id="3.10.180.10">
    <property type="entry name" value="2,3-Dihydroxybiphenyl 1,2-Dioxygenase, domain 1"/>
    <property type="match status" value="1"/>
</dbReference>
<dbReference type="Proteomes" id="UP000664044">
    <property type="component" value="Unassembled WGS sequence"/>
</dbReference>